<reference evidence="2 3" key="1">
    <citation type="submission" date="2018-12" db="EMBL/GenBank/DDBJ databases">
        <title>A novel vanA-carrying plasmid in a clinical isolate of Enterococcus avium.</title>
        <authorList>
            <person name="Bernasconi O.J."/>
            <person name="Luzzaro F."/>
            <person name="Endimiani A."/>
        </authorList>
    </citation>
    <scope>NUCLEOTIDE SEQUENCE [LARGE SCALE GENOMIC DNA]</scope>
    <source>
        <strain evidence="2 3">LC0559/18</strain>
    </source>
</reference>
<proteinExistence type="predicted"/>
<keyword evidence="1" id="KW-0812">Transmembrane</keyword>
<feature type="transmembrane region" description="Helical" evidence="1">
    <location>
        <begin position="384"/>
        <end position="405"/>
    </location>
</feature>
<evidence type="ECO:0000313" key="2">
    <source>
        <dbReference type="EMBL" id="RVU94808.1"/>
    </source>
</evidence>
<keyword evidence="1" id="KW-0472">Membrane</keyword>
<gene>
    <name evidence="2" type="ORF">EK398_08080</name>
</gene>
<sequence>MVEQIKNSMKEKIKRLIELPYVLKFFLVFSSFFGVLMIKTIPPLQAPDEIGHYVKAEAFSDFKIRPREKSSTSSKKGNSTWGEYGFKVSSEIYKMNEYANQTQGKESKTPYQIKEKNIAEKMFIGTGGITNYSFINYIPQLIGIQIGKLFQKNYVWQYYSARVFNLIFYIFIVFFALKIFPFSKWGAAILALNPMALFLTSSVSGDGMIIAGSFFFTSWMLKLISEAKITDRQMLVSALMMVSLVLMKPTLIVLGILFFLIPNKTLDLKRKGIWGIGIFLISILLYVSWNKLMIDQQLLYRDFANPEAQVKAFLNNPQIFFVNFFENYLFGIKGDGIIYSFVGNFGWLDTPLGWHWVIIYFISLTIGCLVQQEGDHSLLILQRVLMILGIVAYIFLTFFALYQIWNKVNRKSSIEGVQGRYFIPGSLLIVPLFSSKEKILSLSNKKINMILSLCMLTVLLATMITLNNRYI</sequence>
<dbReference type="InterPro" id="IPR018674">
    <property type="entry name" value="DUF2142_membrane"/>
</dbReference>
<feature type="transmembrane region" description="Helical" evidence="1">
    <location>
        <begin position="189"/>
        <end position="216"/>
    </location>
</feature>
<dbReference type="Proteomes" id="UP000288388">
    <property type="component" value="Unassembled WGS sequence"/>
</dbReference>
<protein>
    <submittedName>
        <fullName evidence="2">DUF2142 domain-containing protein</fullName>
    </submittedName>
</protein>
<keyword evidence="1" id="KW-1133">Transmembrane helix</keyword>
<dbReference type="Pfam" id="PF09913">
    <property type="entry name" value="DUF2142"/>
    <property type="match status" value="1"/>
</dbReference>
<feature type="transmembrane region" description="Helical" evidence="1">
    <location>
        <begin position="447"/>
        <end position="466"/>
    </location>
</feature>
<accession>A0A437UMH1</accession>
<evidence type="ECO:0000313" key="3">
    <source>
        <dbReference type="Proteomes" id="UP000288388"/>
    </source>
</evidence>
<feature type="transmembrane region" description="Helical" evidence="1">
    <location>
        <begin position="159"/>
        <end position="177"/>
    </location>
</feature>
<feature type="transmembrane region" description="Helical" evidence="1">
    <location>
        <begin position="21"/>
        <end position="38"/>
    </location>
</feature>
<comment type="caution">
    <text evidence="2">The sequence shown here is derived from an EMBL/GenBank/DDBJ whole genome shotgun (WGS) entry which is preliminary data.</text>
</comment>
<feature type="transmembrane region" description="Helical" evidence="1">
    <location>
        <begin position="236"/>
        <end position="260"/>
    </location>
</feature>
<name>A0A437UMH1_ENTAV</name>
<dbReference type="EMBL" id="RYZS01000001">
    <property type="protein sequence ID" value="RVU94808.1"/>
    <property type="molecule type" value="Genomic_DNA"/>
</dbReference>
<feature type="transmembrane region" description="Helical" evidence="1">
    <location>
        <begin position="417"/>
        <end position="435"/>
    </location>
</feature>
<feature type="transmembrane region" description="Helical" evidence="1">
    <location>
        <begin position="353"/>
        <end position="372"/>
    </location>
</feature>
<evidence type="ECO:0000256" key="1">
    <source>
        <dbReference type="SAM" id="Phobius"/>
    </source>
</evidence>
<organism evidence="2 3">
    <name type="scientific">Enterococcus avium</name>
    <name type="common">Streptococcus avium</name>
    <dbReference type="NCBI Taxonomy" id="33945"/>
    <lineage>
        <taxon>Bacteria</taxon>
        <taxon>Bacillati</taxon>
        <taxon>Bacillota</taxon>
        <taxon>Bacilli</taxon>
        <taxon>Lactobacillales</taxon>
        <taxon>Enterococcaceae</taxon>
        <taxon>Enterococcus</taxon>
    </lineage>
</organism>
<dbReference type="AlphaFoldDB" id="A0A437UMH1"/>
<feature type="transmembrane region" description="Helical" evidence="1">
    <location>
        <begin position="272"/>
        <end position="289"/>
    </location>
</feature>
<dbReference type="RefSeq" id="WP_127978774.1">
    <property type="nucleotide sequence ID" value="NZ_JBBJUN010000001.1"/>
</dbReference>